<evidence type="ECO:0000256" key="6">
    <source>
        <dbReference type="ARBA" id="ARBA00022692"/>
    </source>
</evidence>
<comment type="similarity">
    <text evidence="2 10">Belongs to the binding-protein-dependent transport system permease family. MalFG subfamily.</text>
</comment>
<keyword evidence="3 9" id="KW-0813">Transport</keyword>
<dbReference type="InterPro" id="IPR035906">
    <property type="entry name" value="MetI-like_sf"/>
</dbReference>
<keyword evidence="4 10" id="KW-1003">Cell membrane</keyword>
<gene>
    <name evidence="12" type="ORF">ABS642_12545</name>
</gene>
<dbReference type="PANTHER" id="PTHR47314:SF1">
    <property type="entry name" value="MALTOSE_MALTODEXTRIN TRANSPORT SYSTEM PERMEASE PROTEIN MALF"/>
    <property type="match status" value="1"/>
</dbReference>
<evidence type="ECO:0000256" key="1">
    <source>
        <dbReference type="ARBA" id="ARBA00004651"/>
    </source>
</evidence>
<dbReference type="AlphaFoldDB" id="A0AAU7VTU7"/>
<evidence type="ECO:0000256" key="10">
    <source>
        <dbReference type="RuleBase" id="RU367050"/>
    </source>
</evidence>
<dbReference type="InterPro" id="IPR032550">
    <property type="entry name" value="TM_PBP2_N"/>
</dbReference>
<dbReference type="RefSeq" id="WP_350350332.1">
    <property type="nucleotide sequence ID" value="NZ_CP158357.1"/>
</dbReference>
<evidence type="ECO:0000256" key="5">
    <source>
        <dbReference type="ARBA" id="ARBA00022597"/>
    </source>
</evidence>
<feature type="transmembrane region" description="Helical" evidence="9">
    <location>
        <begin position="390"/>
        <end position="410"/>
    </location>
</feature>
<dbReference type="PANTHER" id="PTHR47314">
    <property type="entry name" value="MALTOSE/MALTODEXTRIN TRANSPORT SYSTEM PERMEASE PROTEIN MALF"/>
    <property type="match status" value="1"/>
</dbReference>
<evidence type="ECO:0000256" key="7">
    <source>
        <dbReference type="ARBA" id="ARBA00022989"/>
    </source>
</evidence>
<dbReference type="SUPFAM" id="SSF160964">
    <property type="entry name" value="MalF N-terminal region-like"/>
    <property type="match status" value="1"/>
</dbReference>
<dbReference type="InterPro" id="IPR035277">
    <property type="entry name" value="MalF_N"/>
</dbReference>
<keyword evidence="5 10" id="KW-0762">Sugar transport</keyword>
<dbReference type="GO" id="GO:0042956">
    <property type="term" value="P:maltodextrin transmembrane transport"/>
    <property type="evidence" value="ECO:0007669"/>
    <property type="project" value="TreeGrafter"/>
</dbReference>
<protein>
    <recommendedName>
        <fullName evidence="10">Maltose/maltodextrin transport system permease protein</fullName>
    </recommendedName>
</protein>
<feature type="transmembrane region" description="Helical" evidence="9">
    <location>
        <begin position="441"/>
        <end position="462"/>
    </location>
</feature>
<name>A0AAU7VTU7_9MICO</name>
<dbReference type="Gene3D" id="1.20.58.370">
    <property type="entry name" value="MalF N-terminal region-like"/>
    <property type="match status" value="1"/>
</dbReference>
<reference evidence="12" key="1">
    <citation type="submission" date="2024-06" db="EMBL/GenBank/DDBJ databases">
        <title>Draft genome sequence of Microbacterium sp. strain A8/3-1, isolated from Oxytropis tragacanthoides Fisch. ex DC. Root nodules in the Altai region of Russia.</title>
        <authorList>
            <person name="Sazanova A."/>
            <person name="Guro P."/>
            <person name="Kuznetsova I."/>
            <person name="Belimov A."/>
            <person name="Safronova V."/>
        </authorList>
    </citation>
    <scope>NUCLEOTIDE SEQUENCE</scope>
    <source>
        <strain evidence="12">A8/3-1</strain>
    </source>
</reference>
<dbReference type="GO" id="GO:1990060">
    <property type="term" value="C:maltose transport complex"/>
    <property type="evidence" value="ECO:0007669"/>
    <property type="project" value="TreeGrafter"/>
</dbReference>
<feature type="transmembrane region" description="Helical" evidence="9">
    <location>
        <begin position="508"/>
        <end position="530"/>
    </location>
</feature>
<keyword evidence="7 9" id="KW-1133">Transmembrane helix</keyword>
<feature type="domain" description="ABC transmembrane type-1" evidence="11">
    <location>
        <begin position="307"/>
        <end position="529"/>
    </location>
</feature>
<feature type="transmembrane region" description="Helical" evidence="9">
    <location>
        <begin position="60"/>
        <end position="79"/>
    </location>
</feature>
<feature type="transmembrane region" description="Helical" evidence="9">
    <location>
        <begin position="29"/>
        <end position="54"/>
    </location>
</feature>
<feature type="transmembrane region" description="Helical" evidence="9">
    <location>
        <begin position="308"/>
        <end position="330"/>
    </location>
</feature>
<dbReference type="PROSITE" id="PS50928">
    <property type="entry name" value="ABC_TM1"/>
    <property type="match status" value="1"/>
</dbReference>
<dbReference type="Gene3D" id="1.10.3720.10">
    <property type="entry name" value="MetI-like"/>
    <property type="match status" value="1"/>
</dbReference>
<evidence type="ECO:0000256" key="8">
    <source>
        <dbReference type="ARBA" id="ARBA00023136"/>
    </source>
</evidence>
<keyword evidence="8 9" id="KW-0472">Membrane</keyword>
<comment type="function">
    <text evidence="10">Part of the ABC transporter complex MalEFGK involved in maltose/maltodextrin import. Probably responsible for the translocation of the substrate across the membrane.</text>
</comment>
<organism evidence="12">
    <name type="scientific">Microbacterium sp. A8/3-1</name>
    <dbReference type="NCBI Taxonomy" id="3160749"/>
    <lineage>
        <taxon>Bacteria</taxon>
        <taxon>Bacillati</taxon>
        <taxon>Actinomycetota</taxon>
        <taxon>Actinomycetes</taxon>
        <taxon>Micrococcales</taxon>
        <taxon>Microbacteriaceae</taxon>
        <taxon>Microbacterium</taxon>
    </lineage>
</organism>
<dbReference type="SUPFAM" id="SSF161098">
    <property type="entry name" value="MetI-like"/>
    <property type="match status" value="1"/>
</dbReference>
<evidence type="ECO:0000313" key="12">
    <source>
        <dbReference type="EMBL" id="XBX76739.1"/>
    </source>
</evidence>
<dbReference type="EMBL" id="CP158357">
    <property type="protein sequence ID" value="XBX76739.1"/>
    <property type="molecule type" value="Genomic_DNA"/>
</dbReference>
<dbReference type="Pfam" id="PF00528">
    <property type="entry name" value="BPD_transp_1"/>
    <property type="match status" value="1"/>
</dbReference>
<evidence type="ECO:0000256" key="2">
    <source>
        <dbReference type="ARBA" id="ARBA00009047"/>
    </source>
</evidence>
<sequence length="540" mass="57750">MTIQAPPAQAPVPRLTPSRESHARRFAGLGWGFLIKLALMALVNAFGIMTAISAWSAQSWVVLGVVVLLVVIADWVYFTRRALPLKYLMPGLIFLLVFQVFIFGYTAYIAFTNYGTGHVGTQEQAVEAALIQGERRIDGSADYPLTIVQRGEELGFAIADEDGDVRVGSASEPLAAASGAEIGTAGAPSEVPGWTVVPRASVLTDAALGEAIKNLRVPVSDDPNDGSIRTREGSTGSVYEPTLVWDAAAQTITDTQTGTVYTATELGAFVADDGTALPTGWSVNVGFANFVKLFSDSSLAGTLLSVTVWTFVFAILSVVLSFAVGLGLAIVYNDPRVKGRRFLRALFILPYAFPAFMATLLFRGMFNAEFGVINELFFFGSNINWLGDPWLTRGAVIFVNVWLSYPYWFLVCTGALQSLPGDTLEAAEIDGANKLQRFRSIVLPLLLVSTAPLLIASFAVSFNNFTVIYTFNNGGPSIAGAPYALGSTDILVSAIYDVSGVSGGAADYGLASALSIIAFIVVGLISALSFRQTRKLEEYQ</sequence>
<dbReference type="InterPro" id="IPR047103">
    <property type="entry name" value="MalF_P2_sf"/>
</dbReference>
<evidence type="ECO:0000256" key="3">
    <source>
        <dbReference type="ARBA" id="ARBA00022448"/>
    </source>
</evidence>
<evidence type="ECO:0000256" key="9">
    <source>
        <dbReference type="RuleBase" id="RU363032"/>
    </source>
</evidence>
<keyword evidence="6 9" id="KW-0812">Transmembrane</keyword>
<dbReference type="GO" id="GO:0015423">
    <property type="term" value="F:ABC-type maltose transporter activity"/>
    <property type="evidence" value="ECO:0007669"/>
    <property type="project" value="TreeGrafter"/>
</dbReference>
<feature type="transmembrane region" description="Helical" evidence="9">
    <location>
        <begin position="91"/>
        <end position="111"/>
    </location>
</feature>
<dbReference type="Gene3D" id="3.10.650.10">
    <property type="entry name" value="MalF N-terminal region-like"/>
    <property type="match status" value="1"/>
</dbReference>
<comment type="subcellular location">
    <subcellularLocation>
        <location evidence="1 9">Cell membrane</location>
        <topology evidence="1 9">Multi-pass membrane protein</topology>
    </subcellularLocation>
</comment>
<proteinExistence type="inferred from homology"/>
<evidence type="ECO:0000259" key="11">
    <source>
        <dbReference type="PROSITE" id="PS50928"/>
    </source>
</evidence>
<dbReference type="Pfam" id="PF16296">
    <property type="entry name" value="TM_PBP2_N"/>
    <property type="match status" value="1"/>
</dbReference>
<accession>A0AAU7VTU7</accession>
<dbReference type="CDD" id="cd06261">
    <property type="entry name" value="TM_PBP2"/>
    <property type="match status" value="1"/>
</dbReference>
<evidence type="ECO:0000256" key="4">
    <source>
        <dbReference type="ARBA" id="ARBA00022475"/>
    </source>
</evidence>
<dbReference type="Gene3D" id="2.40.430.10">
    <property type="entry name" value="D-maltodextrin-binding protein, MBP"/>
    <property type="match status" value="1"/>
</dbReference>
<dbReference type="InterPro" id="IPR000515">
    <property type="entry name" value="MetI-like"/>
</dbReference>
<feature type="transmembrane region" description="Helical" evidence="9">
    <location>
        <begin position="342"/>
        <end position="362"/>
    </location>
</feature>